<gene>
    <name evidence="2" type="ORF">PUN28_000686</name>
</gene>
<evidence type="ECO:0000313" key="2">
    <source>
        <dbReference type="EMBL" id="KAL0133083.1"/>
    </source>
</evidence>
<organism evidence="2 3">
    <name type="scientific">Cardiocondyla obscurior</name>
    <dbReference type="NCBI Taxonomy" id="286306"/>
    <lineage>
        <taxon>Eukaryota</taxon>
        <taxon>Metazoa</taxon>
        <taxon>Ecdysozoa</taxon>
        <taxon>Arthropoda</taxon>
        <taxon>Hexapoda</taxon>
        <taxon>Insecta</taxon>
        <taxon>Pterygota</taxon>
        <taxon>Neoptera</taxon>
        <taxon>Endopterygota</taxon>
        <taxon>Hymenoptera</taxon>
        <taxon>Apocrita</taxon>
        <taxon>Aculeata</taxon>
        <taxon>Formicoidea</taxon>
        <taxon>Formicidae</taxon>
        <taxon>Myrmicinae</taxon>
        <taxon>Cardiocondyla</taxon>
    </lineage>
</organism>
<sequence>MKRSLPITRCLAVIAILIVCVDGIIDTIRIYDRFGVVRFFTVFIAFNNTCLTTVLLILKFDSSRKSLTTRCILWTSPDVRVRTRKAREKRNRLRDLKTHLRYFLSPRAKMHVCRTRRDEV</sequence>
<reference evidence="2 3" key="1">
    <citation type="submission" date="2023-03" db="EMBL/GenBank/DDBJ databases">
        <title>High recombination rates correlate with genetic variation in Cardiocondyla obscurior ants.</title>
        <authorList>
            <person name="Errbii M."/>
        </authorList>
    </citation>
    <scope>NUCLEOTIDE SEQUENCE [LARGE SCALE GENOMIC DNA]</scope>
    <source>
        <strain evidence="2">Alpha-2009</strain>
        <tissue evidence="2">Whole body</tissue>
    </source>
</reference>
<dbReference type="AlphaFoldDB" id="A0AAW2H0Z9"/>
<feature type="transmembrane region" description="Helical" evidence="1">
    <location>
        <begin position="39"/>
        <end position="58"/>
    </location>
</feature>
<keyword evidence="1" id="KW-1133">Transmembrane helix</keyword>
<name>A0AAW2H0Z9_9HYME</name>
<comment type="caution">
    <text evidence="2">The sequence shown here is derived from an EMBL/GenBank/DDBJ whole genome shotgun (WGS) entry which is preliminary data.</text>
</comment>
<keyword evidence="1" id="KW-0812">Transmembrane</keyword>
<accession>A0AAW2H0Z9</accession>
<dbReference type="EMBL" id="JADYXP020000001">
    <property type="protein sequence ID" value="KAL0133083.1"/>
    <property type="molecule type" value="Genomic_DNA"/>
</dbReference>
<keyword evidence="1" id="KW-0472">Membrane</keyword>
<evidence type="ECO:0000313" key="3">
    <source>
        <dbReference type="Proteomes" id="UP001430953"/>
    </source>
</evidence>
<evidence type="ECO:0000256" key="1">
    <source>
        <dbReference type="SAM" id="Phobius"/>
    </source>
</evidence>
<proteinExistence type="predicted"/>
<keyword evidence="3" id="KW-1185">Reference proteome</keyword>
<protein>
    <submittedName>
        <fullName evidence="2">Uncharacterized protein</fullName>
    </submittedName>
</protein>
<dbReference type="Proteomes" id="UP001430953">
    <property type="component" value="Unassembled WGS sequence"/>
</dbReference>